<comment type="caution">
    <text evidence="1">The sequence shown here is derived from an EMBL/GenBank/DDBJ whole genome shotgun (WGS) entry which is preliminary data.</text>
</comment>
<accession>A0A2I0K713</accession>
<dbReference type="AlphaFoldDB" id="A0A2I0K713"/>
<protein>
    <submittedName>
        <fullName evidence="1">Uncharacterized protein</fullName>
    </submittedName>
</protein>
<organism evidence="1 2">
    <name type="scientific">Punica granatum</name>
    <name type="common">Pomegranate</name>
    <dbReference type="NCBI Taxonomy" id="22663"/>
    <lineage>
        <taxon>Eukaryota</taxon>
        <taxon>Viridiplantae</taxon>
        <taxon>Streptophyta</taxon>
        <taxon>Embryophyta</taxon>
        <taxon>Tracheophyta</taxon>
        <taxon>Spermatophyta</taxon>
        <taxon>Magnoliopsida</taxon>
        <taxon>eudicotyledons</taxon>
        <taxon>Gunneridae</taxon>
        <taxon>Pentapetalae</taxon>
        <taxon>rosids</taxon>
        <taxon>malvids</taxon>
        <taxon>Myrtales</taxon>
        <taxon>Lythraceae</taxon>
        <taxon>Punica</taxon>
    </lineage>
</organism>
<dbReference type="Proteomes" id="UP000233551">
    <property type="component" value="Unassembled WGS sequence"/>
</dbReference>
<gene>
    <name evidence="1" type="ORF">CRG98_015287</name>
</gene>
<reference evidence="1 2" key="1">
    <citation type="submission" date="2017-11" db="EMBL/GenBank/DDBJ databases">
        <title>De-novo sequencing of pomegranate (Punica granatum L.) genome.</title>
        <authorList>
            <person name="Akparov Z."/>
            <person name="Amiraslanov A."/>
            <person name="Hajiyeva S."/>
            <person name="Abbasov M."/>
            <person name="Kaur K."/>
            <person name="Hamwieh A."/>
            <person name="Solovyev V."/>
            <person name="Salamov A."/>
            <person name="Braich B."/>
            <person name="Kosarev P."/>
            <person name="Mahmoud A."/>
            <person name="Hajiyev E."/>
            <person name="Babayeva S."/>
            <person name="Izzatullayeva V."/>
            <person name="Mammadov A."/>
            <person name="Mammadov A."/>
            <person name="Sharifova S."/>
            <person name="Ojaghi J."/>
            <person name="Eynullazada K."/>
            <person name="Bayramov B."/>
            <person name="Abdulazimova A."/>
            <person name="Shahmuradov I."/>
        </authorList>
    </citation>
    <scope>NUCLEOTIDE SEQUENCE [LARGE SCALE GENOMIC DNA]</scope>
    <source>
        <strain evidence="2">cv. AG2017</strain>
        <tissue evidence="1">Leaf</tissue>
    </source>
</reference>
<sequence length="74" mass="8145">MHVRVCTDVGRAGRYPERARARGASSWLARGSVWLRMDPILGGLDARPLGAPASYAWAYRDFLDDTLAVLSVVQ</sequence>
<dbReference type="EMBL" id="PGOL01000835">
    <property type="protein sequence ID" value="PKI64322.1"/>
    <property type="molecule type" value="Genomic_DNA"/>
</dbReference>
<evidence type="ECO:0000313" key="2">
    <source>
        <dbReference type="Proteomes" id="UP000233551"/>
    </source>
</evidence>
<name>A0A2I0K713_PUNGR</name>
<evidence type="ECO:0000313" key="1">
    <source>
        <dbReference type="EMBL" id="PKI64322.1"/>
    </source>
</evidence>
<keyword evidence="2" id="KW-1185">Reference proteome</keyword>
<proteinExistence type="predicted"/>